<dbReference type="PANTHER" id="PTHR43158:SF2">
    <property type="entry name" value="SKFA PEPTIDE EXPORT ATP-BINDING PROTEIN SKFE"/>
    <property type="match status" value="1"/>
</dbReference>
<feature type="domain" description="ABC transporter" evidence="3">
    <location>
        <begin position="252"/>
        <end position="481"/>
    </location>
</feature>
<dbReference type="SMART" id="SM00382">
    <property type="entry name" value="AAA"/>
    <property type="match status" value="2"/>
</dbReference>
<protein>
    <submittedName>
        <fullName evidence="4">Molybdate ABC transporter ATP-binding protein ModF</fullName>
    </submittedName>
</protein>
<dbReference type="GO" id="GO:0005524">
    <property type="term" value="F:ATP binding"/>
    <property type="evidence" value="ECO:0007669"/>
    <property type="project" value="UniProtKB-KW"/>
</dbReference>
<dbReference type="SUPFAM" id="SSF52540">
    <property type="entry name" value="P-loop containing nucleoside triphosphate hydrolases"/>
    <property type="match status" value="2"/>
</dbReference>
<reference evidence="4" key="1">
    <citation type="submission" date="2022-07" db="EMBL/GenBank/DDBJ databases">
        <title>Complete genome sequence of Salinispirillum sp. LH10-3-1 capable of multiple carbohydrate inversion isolated from a soda lake.</title>
        <authorList>
            <person name="Liu J."/>
            <person name="Zhai Y."/>
            <person name="Zhang H."/>
            <person name="Yang H."/>
            <person name="Qu J."/>
            <person name="Li J."/>
        </authorList>
    </citation>
    <scope>NUCLEOTIDE SEQUENCE</scope>
    <source>
        <strain evidence="4">LH 10-3-1</strain>
    </source>
</reference>
<feature type="domain" description="ABC transporter" evidence="3">
    <location>
        <begin position="1"/>
        <end position="226"/>
    </location>
</feature>
<keyword evidence="2 4" id="KW-0067">ATP-binding</keyword>
<evidence type="ECO:0000256" key="2">
    <source>
        <dbReference type="ARBA" id="ARBA00022840"/>
    </source>
</evidence>
<dbReference type="RefSeq" id="WP_304995133.1">
    <property type="nucleotide sequence ID" value="NZ_CP101717.1"/>
</dbReference>
<name>A0AB38YF44_9GAMM</name>
<dbReference type="NCBIfam" id="NF008186">
    <property type="entry name" value="PRK10938.1"/>
    <property type="match status" value="1"/>
</dbReference>
<dbReference type="GO" id="GO:0016887">
    <property type="term" value="F:ATP hydrolysis activity"/>
    <property type="evidence" value="ECO:0007669"/>
    <property type="project" value="InterPro"/>
</dbReference>
<dbReference type="Pfam" id="PF00005">
    <property type="entry name" value="ABC_tran"/>
    <property type="match status" value="2"/>
</dbReference>
<dbReference type="EMBL" id="CP101717">
    <property type="protein sequence ID" value="WLD57850.1"/>
    <property type="molecule type" value="Genomic_DNA"/>
</dbReference>
<dbReference type="Gene3D" id="3.40.50.300">
    <property type="entry name" value="P-loop containing nucleotide triphosphate hydrolases"/>
    <property type="match status" value="2"/>
</dbReference>
<organism evidence="4">
    <name type="scientific">Salinispirillum sp. LH 10-3-1</name>
    <dbReference type="NCBI Taxonomy" id="2952525"/>
    <lineage>
        <taxon>Bacteria</taxon>
        <taxon>Pseudomonadati</taxon>
        <taxon>Pseudomonadota</taxon>
        <taxon>Gammaproteobacteria</taxon>
        <taxon>Oceanospirillales</taxon>
        <taxon>Saccharospirillaceae</taxon>
        <taxon>Salinispirillum</taxon>
    </lineage>
</organism>
<dbReference type="InterPro" id="IPR003593">
    <property type="entry name" value="AAA+_ATPase"/>
</dbReference>
<proteinExistence type="predicted"/>
<gene>
    <name evidence="4" type="primary">modF</name>
    <name evidence="4" type="ORF">NFC81_14220</name>
</gene>
<keyword evidence="1" id="KW-0547">Nucleotide-binding</keyword>
<sequence>MHFMGVTSGITTIDQWTVAPSDTWTLLGGNGSGKGVLARLMCGELLPERGRIDHLPARVHWLSLEHQQSLYERELYNDDTDFSDQLDPGTSVRDLLLEVRTPWSDTHDALVQQLSMAPLLARGYRLLSSGEGRKVMLARAVLDAPDLLILDEPYEGLDVESTRQLSAAFKELVDAGQWIMLLVNQKQDIPEWTTHLAWLDHGRLTLQGPAAELQAHPDFQAALRFTQTDTLQLPARQSEFQLAHWPADEPLVALHNGRVAYGDQVQFHGVNWQLLPGEHTQVSGPNGCGKSTLLSLVTGDHPQCYANDLTVFGYRRGQGETIWDIKKHLGYVSGHLHRDYRVPGNVITAVVSGLTDSIGVYSATGQHEAELAHQWLALLGLEARAKDAFRDLSTGEQRLVLIARALIKQPPLLILDEPTQGLDDMNRFLVLAAVERILADGPTTLLFVSHRADESPALIRRHLRFAPDHTQTALYHIEQEVVR</sequence>
<dbReference type="InterPro" id="IPR027417">
    <property type="entry name" value="P-loop_NTPase"/>
</dbReference>
<evidence type="ECO:0000259" key="3">
    <source>
        <dbReference type="PROSITE" id="PS50893"/>
    </source>
</evidence>
<evidence type="ECO:0000256" key="1">
    <source>
        <dbReference type="ARBA" id="ARBA00022741"/>
    </source>
</evidence>
<dbReference type="PROSITE" id="PS50893">
    <property type="entry name" value="ABC_TRANSPORTER_2"/>
    <property type="match status" value="2"/>
</dbReference>
<dbReference type="PANTHER" id="PTHR43158">
    <property type="entry name" value="SKFA PEPTIDE EXPORT ATP-BINDING PROTEIN SKFE"/>
    <property type="match status" value="1"/>
</dbReference>
<dbReference type="InterPro" id="IPR003439">
    <property type="entry name" value="ABC_transporter-like_ATP-bd"/>
</dbReference>
<accession>A0AB38YF44</accession>
<dbReference type="AlphaFoldDB" id="A0AB38YF44"/>
<evidence type="ECO:0000313" key="4">
    <source>
        <dbReference type="EMBL" id="WLD57850.1"/>
    </source>
</evidence>